<evidence type="ECO:0000256" key="2">
    <source>
        <dbReference type="SAM" id="Phobius"/>
    </source>
</evidence>
<dbReference type="SUPFAM" id="SSF54001">
    <property type="entry name" value="Cysteine proteinases"/>
    <property type="match status" value="1"/>
</dbReference>
<dbReference type="InterPro" id="IPR001394">
    <property type="entry name" value="Peptidase_C19_UCH"/>
</dbReference>
<dbReference type="InterPro" id="IPR028889">
    <property type="entry name" value="USP"/>
</dbReference>
<dbReference type="PROSITE" id="PS50235">
    <property type="entry name" value="USP_3"/>
    <property type="match status" value="1"/>
</dbReference>
<dbReference type="PROSITE" id="PS00972">
    <property type="entry name" value="USP_1"/>
    <property type="match status" value="1"/>
</dbReference>
<feature type="domain" description="USP" evidence="3">
    <location>
        <begin position="71"/>
        <end position="496"/>
    </location>
</feature>
<dbReference type="CDD" id="cd02662">
    <property type="entry name" value="Peptidase_C19F"/>
    <property type="match status" value="1"/>
</dbReference>
<evidence type="ECO:0000259" key="3">
    <source>
        <dbReference type="PROSITE" id="PS50235"/>
    </source>
</evidence>
<dbReference type="Pfam" id="PF00443">
    <property type="entry name" value="UCH"/>
    <property type="match status" value="1"/>
</dbReference>
<comment type="similarity">
    <text evidence="1">Belongs to the peptidase C19 family.</text>
</comment>
<organism evidence="4 5">
    <name type="scientific">Camelina sativa</name>
    <name type="common">False flax</name>
    <name type="synonym">Myagrum sativum</name>
    <dbReference type="NCBI Taxonomy" id="90675"/>
    <lineage>
        <taxon>Eukaryota</taxon>
        <taxon>Viridiplantae</taxon>
        <taxon>Streptophyta</taxon>
        <taxon>Embryophyta</taxon>
        <taxon>Tracheophyta</taxon>
        <taxon>Spermatophyta</taxon>
        <taxon>Magnoliopsida</taxon>
        <taxon>eudicotyledons</taxon>
        <taxon>Gunneridae</taxon>
        <taxon>Pentapetalae</taxon>
        <taxon>rosids</taxon>
        <taxon>malvids</taxon>
        <taxon>Brassicales</taxon>
        <taxon>Brassicaceae</taxon>
        <taxon>Camelineae</taxon>
        <taxon>Camelina</taxon>
    </lineage>
</organism>
<keyword evidence="2" id="KW-0472">Membrane</keyword>
<reference evidence="4" key="1">
    <citation type="journal article" date="2014" name="Nat. Commun.">
        <title>The emerging biofuel crop Camelina sativa retains a highly undifferentiated hexaploid genome structure.</title>
        <authorList>
            <person name="Kagale S."/>
            <person name="Koh C."/>
            <person name="Nixon J."/>
            <person name="Bollina V."/>
            <person name="Clarke W.E."/>
            <person name="Tuteja R."/>
            <person name="Spillane C."/>
            <person name="Robinson S.J."/>
            <person name="Links M.G."/>
            <person name="Clarke C."/>
            <person name="Higgins E.E."/>
            <person name="Huebert T."/>
            <person name="Sharpe A.G."/>
            <person name="Parkin I.A."/>
        </authorList>
    </citation>
    <scope>NUCLEOTIDE SEQUENCE [LARGE SCALE GENOMIC DNA]</scope>
    <source>
        <strain evidence="4">cv. DH55</strain>
    </source>
</reference>
<keyword evidence="4" id="KW-1185">Reference proteome</keyword>
<dbReference type="InterPro" id="IPR038765">
    <property type="entry name" value="Papain-like_cys_pep_sf"/>
</dbReference>
<dbReference type="InterPro" id="IPR018200">
    <property type="entry name" value="USP_CS"/>
</dbReference>
<feature type="transmembrane region" description="Helical" evidence="2">
    <location>
        <begin position="27"/>
        <end position="48"/>
    </location>
</feature>
<proteinExistence type="inferred from homology"/>
<dbReference type="Gene3D" id="3.90.70.10">
    <property type="entry name" value="Cysteine proteinases"/>
    <property type="match status" value="1"/>
</dbReference>
<evidence type="ECO:0000313" key="5">
    <source>
        <dbReference type="RefSeq" id="XP_010446480.1"/>
    </source>
</evidence>
<reference evidence="5" key="2">
    <citation type="submission" date="2025-08" db="UniProtKB">
        <authorList>
            <consortium name="RefSeq"/>
        </authorList>
    </citation>
    <scope>IDENTIFICATION</scope>
    <source>
        <tissue evidence="5">Leaf</tissue>
    </source>
</reference>
<protein>
    <submittedName>
        <fullName evidence="5">Ubiquitin carboxyl-terminal hydrolase 27-like isoform X1</fullName>
    </submittedName>
</protein>
<sequence length="496" mass="55986">MVSLRGSSDTRAIVCILTDKFKVSNNWVSHLSLATTTILGVAGFIFALKDGRFRNLKLFSASEKDDAFLVPGLQNLGNNCFLNVILQALASCKDFRSFLEWVIEDARDTVTGEMDQHFPLTFALSALLQELCTVGRRRSVSNPREVMLALTDYARNFNLTSQQDAAEALLHLISSLQQEIVFCYRPLQSSNLSDILFSRNLRMLAPSEGLHGLMELKRWHKHLRGPFDGILGSTLMCRTCSSQISLEFQFFHTLPLSPLLHSGGSNIMFGCTLENCLKKFLDTEKVENFFCHRCWHGAALKYLSVIGAPEVTDIEKLRNCGGDDQCDCKTSHFLERMPWSNSYSHILKQLIISRFPKLLCIQVQRASFNMYGESYKLTGHIAFPLVLDLSLFAPSPIGLNKVEGIQMSSKYQKAEASRNSDNLYRLVTVVEHFGITGSGHYTVYRSVRVASQEEEEEEEEECEELRWFSISDSEVSRVSESDVLGAEASLLFYERV</sequence>
<evidence type="ECO:0000256" key="1">
    <source>
        <dbReference type="ARBA" id="ARBA00009085"/>
    </source>
</evidence>
<dbReference type="InterPro" id="IPR050185">
    <property type="entry name" value="Ub_carboxyl-term_hydrolase"/>
</dbReference>
<keyword evidence="2" id="KW-0812">Transmembrane</keyword>
<dbReference type="GeneID" id="104729253"/>
<evidence type="ECO:0000313" key="4">
    <source>
        <dbReference type="Proteomes" id="UP000694864"/>
    </source>
</evidence>
<dbReference type="PANTHER" id="PTHR21646">
    <property type="entry name" value="UBIQUITIN CARBOXYL-TERMINAL HYDROLASE"/>
    <property type="match status" value="1"/>
</dbReference>
<name>A0ABM0UUB4_CAMSA</name>
<accession>A0ABM0UUB4</accession>
<dbReference type="RefSeq" id="XP_010446480.1">
    <property type="nucleotide sequence ID" value="XM_010448178.2"/>
</dbReference>
<keyword evidence="2" id="KW-1133">Transmembrane helix</keyword>
<dbReference type="Proteomes" id="UP000694864">
    <property type="component" value="Chromosome 12"/>
</dbReference>
<dbReference type="PANTHER" id="PTHR21646:SF23">
    <property type="entry name" value="UBIQUITIN CARBOXYL-TERMINAL HYDROLASE USP2"/>
    <property type="match status" value="1"/>
</dbReference>
<gene>
    <name evidence="5" type="primary">LOC104729253</name>
</gene>